<dbReference type="Gene3D" id="1.10.225.10">
    <property type="entry name" value="Saposin-like"/>
    <property type="match status" value="1"/>
</dbReference>
<evidence type="ECO:0000259" key="3">
    <source>
        <dbReference type="PROSITE" id="PS50015"/>
    </source>
</evidence>
<evidence type="ECO:0000313" key="4">
    <source>
        <dbReference type="EMBL" id="TRY56606.1"/>
    </source>
</evidence>
<dbReference type="InterPro" id="IPR038847">
    <property type="entry name" value="Granulysin-like"/>
</dbReference>
<dbReference type="STRING" id="623744.A0A553MTV1"/>
<dbReference type="AlphaFoldDB" id="A0A553MTV1"/>
<dbReference type="InterPro" id="IPR008139">
    <property type="entry name" value="SaposinB_dom"/>
</dbReference>
<dbReference type="PROSITE" id="PS50015">
    <property type="entry name" value="SAP_B"/>
    <property type="match status" value="1"/>
</dbReference>
<name>A0A553MTV1_9TELE</name>
<keyword evidence="5" id="KW-1185">Reference proteome</keyword>
<dbReference type="SMART" id="SM00741">
    <property type="entry name" value="SapB"/>
    <property type="match status" value="1"/>
</dbReference>
<dbReference type="PANTHER" id="PTHR15541">
    <property type="entry name" value="GRANULYSIN RELATED"/>
    <property type="match status" value="1"/>
</dbReference>
<feature type="domain" description="Saposin B-type" evidence="3">
    <location>
        <begin position="123"/>
        <end position="203"/>
    </location>
</feature>
<organism evidence="4 5">
    <name type="scientific">Danionella cerebrum</name>
    <dbReference type="NCBI Taxonomy" id="2873325"/>
    <lineage>
        <taxon>Eukaryota</taxon>
        <taxon>Metazoa</taxon>
        <taxon>Chordata</taxon>
        <taxon>Craniata</taxon>
        <taxon>Vertebrata</taxon>
        <taxon>Euteleostomi</taxon>
        <taxon>Actinopterygii</taxon>
        <taxon>Neopterygii</taxon>
        <taxon>Teleostei</taxon>
        <taxon>Ostariophysi</taxon>
        <taxon>Cypriniformes</taxon>
        <taxon>Danionidae</taxon>
        <taxon>Danioninae</taxon>
        <taxon>Danionella</taxon>
    </lineage>
</organism>
<gene>
    <name evidence="4" type="ORF">DNTS_003517</name>
</gene>
<dbReference type="InterPro" id="IPR007856">
    <property type="entry name" value="SapB_1"/>
</dbReference>
<dbReference type="GO" id="GO:0006629">
    <property type="term" value="P:lipid metabolic process"/>
    <property type="evidence" value="ECO:0007669"/>
    <property type="project" value="InterPro"/>
</dbReference>
<evidence type="ECO:0000256" key="2">
    <source>
        <dbReference type="SAM" id="SignalP"/>
    </source>
</evidence>
<comment type="caution">
    <text evidence="4">The sequence shown here is derived from an EMBL/GenBank/DDBJ whole genome shotgun (WGS) entry which is preliminary data.</text>
</comment>
<dbReference type="Proteomes" id="UP000316079">
    <property type="component" value="Unassembled WGS sequence"/>
</dbReference>
<keyword evidence="1" id="KW-1015">Disulfide bond</keyword>
<dbReference type="Pfam" id="PF03489">
    <property type="entry name" value="SapB_2"/>
    <property type="match status" value="1"/>
</dbReference>
<sequence>MLRNIFLLSLLVHAVCSTHWEVREVDSAEDELEEIPDYGTANEKALSICSICQKILNSVKKKVSCNTTPTPLYQPPLKMLRNIFLLSLLVHAVCSTHWEVREVDSAEDELEEISDHGTANEKAFSICSICQKILNSVKKKVSRNTTPDSIKGKLIEGCNKLFIGKTLCKKFVTAHLHTLVDELMTDDGPRTICAKAGACKKPPAIKEFIFVDEQVNNHL</sequence>
<evidence type="ECO:0000313" key="5">
    <source>
        <dbReference type="Proteomes" id="UP000316079"/>
    </source>
</evidence>
<dbReference type="InterPro" id="IPR011001">
    <property type="entry name" value="Saposin-like"/>
</dbReference>
<proteinExistence type="predicted"/>
<dbReference type="PANTHER" id="PTHR15541:SF2">
    <property type="entry name" value="GRANULYSIN"/>
    <property type="match status" value="1"/>
</dbReference>
<dbReference type="EMBL" id="SRMA01027275">
    <property type="protein sequence ID" value="TRY56606.1"/>
    <property type="molecule type" value="Genomic_DNA"/>
</dbReference>
<accession>A0A553MTV1</accession>
<feature type="chain" id="PRO_5022006015" description="Saposin B-type domain-containing protein" evidence="2">
    <location>
        <begin position="18"/>
        <end position="219"/>
    </location>
</feature>
<keyword evidence="2" id="KW-0732">Signal</keyword>
<dbReference type="Pfam" id="PF05184">
    <property type="entry name" value="SapB_1"/>
    <property type="match status" value="1"/>
</dbReference>
<evidence type="ECO:0000256" key="1">
    <source>
        <dbReference type="ARBA" id="ARBA00023157"/>
    </source>
</evidence>
<feature type="signal peptide" evidence="2">
    <location>
        <begin position="1"/>
        <end position="17"/>
    </location>
</feature>
<protein>
    <recommendedName>
        <fullName evidence="3">Saposin B-type domain-containing protein</fullName>
    </recommendedName>
</protein>
<dbReference type="OrthoDB" id="69496at2759"/>
<dbReference type="SUPFAM" id="SSF47862">
    <property type="entry name" value="Saposin"/>
    <property type="match status" value="1"/>
</dbReference>
<reference evidence="4 5" key="1">
    <citation type="journal article" date="2019" name="Sci. Data">
        <title>Hybrid genome assembly and annotation of Danionella translucida.</title>
        <authorList>
            <person name="Kadobianskyi M."/>
            <person name="Schulze L."/>
            <person name="Schuelke M."/>
            <person name="Judkewitz B."/>
        </authorList>
    </citation>
    <scope>NUCLEOTIDE SEQUENCE [LARGE SCALE GENOMIC DNA]</scope>
    <source>
        <strain evidence="4 5">Bolton</strain>
    </source>
</reference>
<dbReference type="InterPro" id="IPR008138">
    <property type="entry name" value="SapB_2"/>
</dbReference>
<dbReference type="GO" id="GO:0042742">
    <property type="term" value="P:defense response to bacterium"/>
    <property type="evidence" value="ECO:0007669"/>
    <property type="project" value="InterPro"/>
</dbReference>